<feature type="chain" id="PRO_5039722524" evidence="1">
    <location>
        <begin position="22"/>
        <end position="208"/>
    </location>
</feature>
<sequence length="208" mass="22846">MNRLFTSLLFAVSLLPGLAVAQNAAPDALVKTVTDEVLQIVRTDKAIQSGSTSRAIDLVEQKVLPHFDFMHMTRLAVGKDWRSASPDQQKALAGEFKTLLVRTYSNALTSYKDQAVDFKPFKMQSSDTDVLVRSEIRQPTGRPVQLDYNLAKEAGGWKVYDVIVAGVSLVTNYREQFAQEVRAGGIDGLVKSLKKRNAELSASNSAAK</sequence>
<keyword evidence="1" id="KW-0732">Signal</keyword>
<dbReference type="Gene3D" id="1.10.10.640">
    <property type="entry name" value="phospholipid-binding protein"/>
    <property type="match status" value="1"/>
</dbReference>
<feature type="signal peptide" evidence="1">
    <location>
        <begin position="1"/>
        <end position="21"/>
    </location>
</feature>
<evidence type="ECO:0000313" key="3">
    <source>
        <dbReference type="Proteomes" id="UP000807785"/>
    </source>
</evidence>
<dbReference type="PANTHER" id="PTHR36573:SF1">
    <property type="entry name" value="INTERMEMBRANE PHOSPHOLIPID TRANSPORT SYSTEM BINDING PROTEIN MLAC"/>
    <property type="match status" value="1"/>
</dbReference>
<dbReference type="AlphaFoldDB" id="A0A9D7E702"/>
<dbReference type="Gene3D" id="3.10.450.50">
    <property type="match status" value="1"/>
</dbReference>
<evidence type="ECO:0000256" key="1">
    <source>
        <dbReference type="SAM" id="SignalP"/>
    </source>
</evidence>
<dbReference type="Pfam" id="PF05494">
    <property type="entry name" value="MlaC"/>
    <property type="match status" value="1"/>
</dbReference>
<protein>
    <submittedName>
        <fullName evidence="2">ABC transporter substrate-binding protein</fullName>
    </submittedName>
</protein>
<dbReference type="PIRSF" id="PIRSF004649">
    <property type="entry name" value="MlaC"/>
    <property type="match status" value="1"/>
</dbReference>
<dbReference type="PANTHER" id="PTHR36573">
    <property type="entry name" value="INTERMEMBRANE PHOSPHOLIPID TRANSPORT SYSTEM BINDING PROTEIN MLAC"/>
    <property type="match status" value="1"/>
</dbReference>
<proteinExistence type="predicted"/>
<accession>A0A9D7E702</accession>
<gene>
    <name evidence="2" type="ORF">IPH26_20260</name>
</gene>
<comment type="caution">
    <text evidence="2">The sequence shown here is derived from an EMBL/GenBank/DDBJ whole genome shotgun (WGS) entry which is preliminary data.</text>
</comment>
<dbReference type="Proteomes" id="UP000807785">
    <property type="component" value="Unassembled WGS sequence"/>
</dbReference>
<name>A0A9D7E702_9PROT</name>
<dbReference type="InterPro" id="IPR008869">
    <property type="entry name" value="MlaC/ttg2D"/>
</dbReference>
<organism evidence="2 3">
    <name type="scientific">Candidatus Methylophosphatis roskildensis</name>
    <dbReference type="NCBI Taxonomy" id="2899263"/>
    <lineage>
        <taxon>Bacteria</taxon>
        <taxon>Pseudomonadati</taxon>
        <taxon>Pseudomonadota</taxon>
        <taxon>Betaproteobacteria</taxon>
        <taxon>Nitrosomonadales</taxon>
        <taxon>Sterolibacteriaceae</taxon>
        <taxon>Candidatus Methylophosphatis</taxon>
    </lineage>
</organism>
<evidence type="ECO:0000313" key="2">
    <source>
        <dbReference type="EMBL" id="MBK6975169.1"/>
    </source>
</evidence>
<dbReference type="EMBL" id="JADJEV010000005">
    <property type="protein sequence ID" value="MBK6975169.1"/>
    <property type="molecule type" value="Genomic_DNA"/>
</dbReference>
<reference evidence="2" key="1">
    <citation type="submission" date="2020-10" db="EMBL/GenBank/DDBJ databases">
        <title>Connecting structure to function with the recovery of over 1000 high-quality activated sludge metagenome-assembled genomes encoding full-length rRNA genes using long-read sequencing.</title>
        <authorList>
            <person name="Singleton C.M."/>
            <person name="Petriglieri F."/>
            <person name="Kristensen J.M."/>
            <person name="Kirkegaard R.H."/>
            <person name="Michaelsen T.Y."/>
            <person name="Andersen M.H."/>
            <person name="Karst S.M."/>
            <person name="Dueholm M.S."/>
            <person name="Nielsen P.H."/>
            <person name="Albertsen M."/>
        </authorList>
    </citation>
    <scope>NUCLEOTIDE SEQUENCE</scope>
    <source>
        <strain evidence="2">Bjer_18-Q3-R1-45_BAT3C.347</strain>
    </source>
</reference>